<reference evidence="1" key="1">
    <citation type="submission" date="2021-02" db="EMBL/GenBank/DDBJ databases">
        <authorList>
            <consortium name="DOE Joint Genome Institute"/>
            <person name="Ahrendt S."/>
            <person name="Looney B.P."/>
            <person name="Miyauchi S."/>
            <person name="Morin E."/>
            <person name="Drula E."/>
            <person name="Courty P.E."/>
            <person name="Chicoki N."/>
            <person name="Fauchery L."/>
            <person name="Kohler A."/>
            <person name="Kuo A."/>
            <person name="Labutti K."/>
            <person name="Pangilinan J."/>
            <person name="Lipzen A."/>
            <person name="Riley R."/>
            <person name="Andreopoulos W."/>
            <person name="He G."/>
            <person name="Johnson J."/>
            <person name="Barry K.W."/>
            <person name="Grigoriev I.V."/>
            <person name="Nagy L."/>
            <person name="Hibbett D."/>
            <person name="Henrissat B."/>
            <person name="Matheny P.B."/>
            <person name="Labbe J."/>
            <person name="Martin F."/>
        </authorList>
    </citation>
    <scope>NUCLEOTIDE SEQUENCE</scope>
    <source>
        <strain evidence="1">EC-137</strain>
    </source>
</reference>
<comment type="caution">
    <text evidence="1">The sequence shown here is derived from an EMBL/GenBank/DDBJ whole genome shotgun (WGS) entry which is preliminary data.</text>
</comment>
<keyword evidence="2" id="KW-1185">Reference proteome</keyword>
<gene>
    <name evidence="1" type="ORF">K488DRAFT_73552</name>
</gene>
<accession>A0ACB8QA74</accession>
<name>A0ACB8QA74_9AGAM</name>
<sequence>MSIQHNDPAEDKVSIVKRQLHLGRAGPDEIIHAMAAYPEIMKENPDVFSAFLSMAANLLSPRDELKTLEERVHDLEQAFYGLQATNAVIDNVSVRMTKLEKGSGLQEADVVRFPFPPPLYVNLRVGSQSELKYSTEIAFRDLLGRVDVLERTRISKREAQNLVEDSLQRSTQYISEQIRIELGAEMTIKFRDHVQRLHGSDKHRSLPSESCDDLNGDVREVGAGHTDLKQLLDFAPSNRSRMSASKEIKNRRKSRSMPPSEGRNDDHFPIAPTPLLHEDLGCSIGIDFDKQLNRLSHSREATNGFTPHNRAHDSPTLCDGGASGMPRDPKLAGLEPTTPPSQCGSLFDEFHRLGSRGPPGAYACTTSFPPDDDFTLCPIAGNLEVFGLFNNARRSGVVTKVWQSGHLDYTADRLGAHKMLVEPSVAGAECSGGRLSGQRGRTAKGTLAKMLALSFTFRRVRHTALARPCLSGA</sequence>
<organism evidence="1 2">
    <name type="scientific">Vararia minispora EC-137</name>
    <dbReference type="NCBI Taxonomy" id="1314806"/>
    <lineage>
        <taxon>Eukaryota</taxon>
        <taxon>Fungi</taxon>
        <taxon>Dikarya</taxon>
        <taxon>Basidiomycota</taxon>
        <taxon>Agaricomycotina</taxon>
        <taxon>Agaricomycetes</taxon>
        <taxon>Russulales</taxon>
        <taxon>Lachnocladiaceae</taxon>
        <taxon>Vararia</taxon>
    </lineage>
</organism>
<proteinExistence type="predicted"/>
<dbReference type="Proteomes" id="UP000814128">
    <property type="component" value="Unassembled WGS sequence"/>
</dbReference>
<evidence type="ECO:0000313" key="2">
    <source>
        <dbReference type="Proteomes" id="UP000814128"/>
    </source>
</evidence>
<reference evidence="1" key="2">
    <citation type="journal article" date="2022" name="New Phytol.">
        <title>Evolutionary transition to the ectomycorrhizal habit in the genomes of a hyperdiverse lineage of mushroom-forming fungi.</title>
        <authorList>
            <person name="Looney B."/>
            <person name="Miyauchi S."/>
            <person name="Morin E."/>
            <person name="Drula E."/>
            <person name="Courty P.E."/>
            <person name="Kohler A."/>
            <person name="Kuo A."/>
            <person name="LaButti K."/>
            <person name="Pangilinan J."/>
            <person name="Lipzen A."/>
            <person name="Riley R."/>
            <person name="Andreopoulos W."/>
            <person name="He G."/>
            <person name="Johnson J."/>
            <person name="Nolan M."/>
            <person name="Tritt A."/>
            <person name="Barry K.W."/>
            <person name="Grigoriev I.V."/>
            <person name="Nagy L.G."/>
            <person name="Hibbett D."/>
            <person name="Henrissat B."/>
            <person name="Matheny P.B."/>
            <person name="Labbe J."/>
            <person name="Martin F.M."/>
        </authorList>
    </citation>
    <scope>NUCLEOTIDE SEQUENCE</scope>
    <source>
        <strain evidence="1">EC-137</strain>
    </source>
</reference>
<evidence type="ECO:0000313" key="1">
    <source>
        <dbReference type="EMBL" id="KAI0028723.1"/>
    </source>
</evidence>
<dbReference type="EMBL" id="MU273728">
    <property type="protein sequence ID" value="KAI0028723.1"/>
    <property type="molecule type" value="Genomic_DNA"/>
</dbReference>
<protein>
    <submittedName>
        <fullName evidence="1">Uncharacterized protein</fullName>
    </submittedName>
</protein>